<gene>
    <name evidence="1" type="ORF">BBN63_15500</name>
</gene>
<reference evidence="1 2" key="1">
    <citation type="submission" date="2016-11" db="EMBL/GenBank/DDBJ databases">
        <title>Complete genome sequence of Streptomyces niveus SCSIO 3406.</title>
        <authorList>
            <person name="Zhu Q."/>
            <person name="Cheng W."/>
            <person name="Song Y."/>
            <person name="Li Q."/>
            <person name="Ju J."/>
        </authorList>
    </citation>
    <scope>NUCLEOTIDE SEQUENCE [LARGE SCALE GENOMIC DNA]</scope>
    <source>
        <strain evidence="1 2">SCSIO 3406</strain>
    </source>
</reference>
<name>A0A1U9QTA9_STRNV</name>
<dbReference type="KEGG" id="snw:BBN63_15500"/>
<keyword evidence="2" id="KW-1185">Reference proteome</keyword>
<dbReference type="EMBL" id="CP018047">
    <property type="protein sequence ID" value="AQU67440.1"/>
    <property type="molecule type" value="Genomic_DNA"/>
</dbReference>
<sequence>MRALEDVKNQVRSMTSRRYVEEAVAAYGAGAYRAALISIWIAVAADIIEKIRIMAEQAGPAVQLRDDLDNAIKGNNVNALQGFERSLITRAHKDLELIGSREAEDLARIYQDRHLCAHPAFVSDGEDLFSPSAELVRAHLATAVDALLSQPAVTGRKAIERFGREIASDSFPRDDARLNDHLRASYTDHGTTALKANLIKVVCKETLKPGVPLRQRWRSTRTARELQKITPHLFDEQMRVVLAPAQNLLDDDGLMALATGLCYIQGTWEALHDGTRARLEEMLRSVKPLDLVETHMLFYGALPPEPVAGMLVARLEDVTAPGALRELKGEVSFYVGEGPDPRLIPVLTGLAAEASSYEGGAAILQFINGLAHAMTDAQLERLLEVCLGNGQIRGSVLGNRQIERMRWYGPQGEHARAAWEKWDAPKDAEALGGE</sequence>
<dbReference type="RefSeq" id="WP_078076004.1">
    <property type="nucleotide sequence ID" value="NZ_CP018047.1"/>
</dbReference>
<organism evidence="1 2">
    <name type="scientific">Streptomyces niveus</name>
    <name type="common">Streptomyces spheroides</name>
    <dbReference type="NCBI Taxonomy" id="193462"/>
    <lineage>
        <taxon>Bacteria</taxon>
        <taxon>Bacillati</taxon>
        <taxon>Actinomycetota</taxon>
        <taxon>Actinomycetes</taxon>
        <taxon>Kitasatosporales</taxon>
        <taxon>Streptomycetaceae</taxon>
        <taxon>Streptomyces</taxon>
    </lineage>
</organism>
<dbReference type="AlphaFoldDB" id="A0A1U9QTA9"/>
<proteinExistence type="predicted"/>
<evidence type="ECO:0000313" key="1">
    <source>
        <dbReference type="EMBL" id="AQU67440.1"/>
    </source>
</evidence>
<accession>A0A1U9QTA9</accession>
<protein>
    <submittedName>
        <fullName evidence="1">Uncharacterized protein</fullName>
    </submittedName>
</protein>
<dbReference type="OrthoDB" id="8781389at2"/>
<dbReference type="Proteomes" id="UP000189677">
    <property type="component" value="Chromosome"/>
</dbReference>
<evidence type="ECO:0000313" key="2">
    <source>
        <dbReference type="Proteomes" id="UP000189677"/>
    </source>
</evidence>